<feature type="region of interest" description="Disordered" evidence="7">
    <location>
        <begin position="193"/>
        <end position="360"/>
    </location>
</feature>
<keyword evidence="2" id="KW-0678">Repressor</keyword>
<dbReference type="GO" id="GO:0006355">
    <property type="term" value="P:regulation of DNA-templated transcription"/>
    <property type="evidence" value="ECO:0007669"/>
    <property type="project" value="InterPro"/>
</dbReference>
<feature type="compositionally biased region" description="Basic and acidic residues" evidence="7">
    <location>
        <begin position="492"/>
        <end position="501"/>
    </location>
</feature>
<dbReference type="EMBL" id="UFQT01000041">
    <property type="protein sequence ID" value="SSX18698.1"/>
    <property type="molecule type" value="Genomic_DNA"/>
</dbReference>
<reference evidence="9" key="1">
    <citation type="submission" date="2018-07" db="EMBL/GenBank/DDBJ databases">
        <authorList>
            <person name="Quirk P.G."/>
            <person name="Krulwich T.A."/>
        </authorList>
    </citation>
    <scope>NUCLEOTIDE SEQUENCE</scope>
</reference>
<proteinExistence type="predicted"/>
<evidence type="ECO:0000256" key="5">
    <source>
        <dbReference type="ARBA" id="ARBA00023163"/>
    </source>
</evidence>
<dbReference type="VEuPathDB" id="VectorBase:CSON010387"/>
<feature type="region of interest" description="Disordered" evidence="7">
    <location>
        <begin position="1"/>
        <end position="132"/>
    </location>
</feature>
<feature type="domain" description="AXH" evidence="8">
    <location>
        <begin position="367"/>
        <end position="497"/>
    </location>
</feature>
<feature type="compositionally biased region" description="Low complexity" evidence="7">
    <location>
        <begin position="513"/>
        <end position="527"/>
    </location>
</feature>
<feature type="compositionally biased region" description="Low complexity" evidence="7">
    <location>
        <begin position="537"/>
        <end position="556"/>
    </location>
</feature>
<evidence type="ECO:0000256" key="6">
    <source>
        <dbReference type="ARBA" id="ARBA00023242"/>
    </source>
</evidence>
<organism evidence="9">
    <name type="scientific">Culicoides sonorensis</name>
    <name type="common">Biting midge</name>
    <dbReference type="NCBI Taxonomy" id="179676"/>
    <lineage>
        <taxon>Eukaryota</taxon>
        <taxon>Metazoa</taxon>
        <taxon>Ecdysozoa</taxon>
        <taxon>Arthropoda</taxon>
        <taxon>Hexapoda</taxon>
        <taxon>Insecta</taxon>
        <taxon>Pterygota</taxon>
        <taxon>Neoptera</taxon>
        <taxon>Endopterygota</taxon>
        <taxon>Diptera</taxon>
        <taxon>Nematocera</taxon>
        <taxon>Chironomoidea</taxon>
        <taxon>Ceratopogonidae</taxon>
        <taxon>Ceratopogoninae</taxon>
        <taxon>Culicoides</taxon>
        <taxon>Monoculicoides</taxon>
    </lineage>
</organism>
<feature type="compositionally biased region" description="Basic and acidic residues" evidence="7">
    <location>
        <begin position="268"/>
        <end position="278"/>
    </location>
</feature>
<feature type="region of interest" description="Disordered" evidence="7">
    <location>
        <begin position="492"/>
        <end position="571"/>
    </location>
</feature>
<dbReference type="Pfam" id="PF08517">
    <property type="entry name" value="AXH"/>
    <property type="match status" value="1"/>
</dbReference>
<feature type="compositionally biased region" description="Low complexity" evidence="7">
    <location>
        <begin position="100"/>
        <end position="120"/>
    </location>
</feature>
<keyword evidence="5" id="KW-0804">Transcription</keyword>
<keyword evidence="4" id="KW-0238">DNA-binding</keyword>
<dbReference type="GO" id="GO:0003723">
    <property type="term" value="F:RNA binding"/>
    <property type="evidence" value="ECO:0007669"/>
    <property type="project" value="InterPro"/>
</dbReference>
<keyword evidence="3" id="KW-0805">Transcription regulation</keyword>
<dbReference type="GO" id="GO:0005634">
    <property type="term" value="C:nucleus"/>
    <property type="evidence" value="ECO:0007669"/>
    <property type="project" value="UniProtKB-SubCell"/>
</dbReference>
<feature type="compositionally biased region" description="Pro residues" evidence="7">
    <location>
        <begin position="193"/>
        <end position="206"/>
    </location>
</feature>
<dbReference type="InterPro" id="IPR036096">
    <property type="entry name" value="Ataxin_AXH_dom_sf"/>
</dbReference>
<dbReference type="PANTHER" id="PTHR13392:SF13">
    <property type="entry name" value="AXH DOMAIN-CONTAINING PROTEIN"/>
    <property type="match status" value="1"/>
</dbReference>
<dbReference type="InterPro" id="IPR003652">
    <property type="entry name" value="Ataxin_AXH_dom"/>
</dbReference>
<evidence type="ECO:0000256" key="2">
    <source>
        <dbReference type="ARBA" id="ARBA00022491"/>
    </source>
</evidence>
<feature type="compositionally biased region" description="Polar residues" evidence="7">
    <location>
        <begin position="31"/>
        <end position="60"/>
    </location>
</feature>
<dbReference type="SUPFAM" id="SSF102031">
    <property type="entry name" value="AXH domain"/>
    <property type="match status" value="1"/>
</dbReference>
<dbReference type="AlphaFoldDB" id="A0A336LYF2"/>
<evidence type="ECO:0000256" key="1">
    <source>
        <dbReference type="ARBA" id="ARBA00004123"/>
    </source>
</evidence>
<dbReference type="GO" id="GO:0003677">
    <property type="term" value="F:DNA binding"/>
    <property type="evidence" value="ECO:0007669"/>
    <property type="project" value="UniProtKB-KW"/>
</dbReference>
<name>A0A336LYF2_CULSO</name>
<evidence type="ECO:0000256" key="7">
    <source>
        <dbReference type="SAM" id="MobiDB-lite"/>
    </source>
</evidence>
<accession>A0A336LYF2</accession>
<evidence type="ECO:0000256" key="4">
    <source>
        <dbReference type="ARBA" id="ARBA00023125"/>
    </source>
</evidence>
<evidence type="ECO:0000259" key="8">
    <source>
        <dbReference type="PROSITE" id="PS51148"/>
    </source>
</evidence>
<feature type="compositionally biased region" description="Low complexity" evidence="7">
    <location>
        <begin position="213"/>
        <end position="223"/>
    </location>
</feature>
<feature type="region of interest" description="Disordered" evidence="7">
    <location>
        <begin position="591"/>
        <end position="623"/>
    </location>
</feature>
<comment type="subcellular location">
    <subcellularLocation>
        <location evidence="1">Nucleus</location>
    </subcellularLocation>
</comment>
<evidence type="ECO:0000256" key="3">
    <source>
        <dbReference type="ARBA" id="ARBA00023015"/>
    </source>
</evidence>
<dbReference type="PROSITE" id="PS51148">
    <property type="entry name" value="AXH"/>
    <property type="match status" value="1"/>
</dbReference>
<sequence length="701" mass="78395">MISAVESHMGPGRPSFYASPHLPHSPMHLQSPISQTSVQIPPSSTQTGLPNYNSSSTMSDQFARPHPKTRFNGVLPRNGVSSPRSKYPDQNGPVNLAVMPNNASSPHSPNIPSPNNNSASPKDDRPLAMDQSVSPKDTNLLETFSNSRLPYANNAAALVNAAYYRQFHYRFSGLYPHAHHSVAQSMQRFEPYPPFLPSVPYSPQPPSHTSASQQQQQQQQQQQGLGPLSISQQNGHSKLHIDRQPLPSLLPPLNANNPLIAQQQHQQQHKEMYKESSKISHQNNNINFNNHKDMKSVSPNSPHHNNNNNNNNNNLGFKVPSGKEGSLKHRILTRPYDKDGKPQRSPPGITNGMPLNRSNNVTTNINNNNVTNNNTHQGFMKGSLIELANGEFKRVEDMRTEDFILSSEKSSKLELHDSTVVKISPSNNQTMVITFSFNNNRSKVDIDASFEHPFFVYGKGWASCNPEGTYHLYSLKCQLLQVGDICISLKPREQSPRESNNECKFTPYDLPFNNNNNTNNNNNNNNNCDLPQNLSRRPQTIPTTATSTIPSTRPAPSVDMNSHRSHPSPMMSSLAYPSHPLEMHRPKFGIPQIIEPPSMSSSTNGHHPHHHQQQQQRPLSHETGSSLQERYANLIAANFGPHNPDMPIPMVLPHRTVNQLMAEDAMDSSTAKKRRWSAPDNFNDDELEEQHNALLRGKYSN</sequence>
<gene>
    <name evidence="9" type="primary">CSON010387</name>
</gene>
<keyword evidence="6" id="KW-0539">Nucleus</keyword>
<dbReference type="SMART" id="SM00536">
    <property type="entry name" value="AXH"/>
    <property type="match status" value="1"/>
</dbReference>
<protein>
    <submittedName>
        <fullName evidence="9">CSON010387 protein</fullName>
    </submittedName>
</protein>
<dbReference type="InterPro" id="IPR043404">
    <property type="entry name" value="ATAXIN1-like"/>
</dbReference>
<dbReference type="PANTHER" id="PTHR13392">
    <property type="entry name" value="ATAXIN 1"/>
    <property type="match status" value="1"/>
</dbReference>
<feature type="compositionally biased region" description="Low complexity" evidence="7">
    <location>
        <begin position="298"/>
        <end position="314"/>
    </location>
</feature>
<dbReference type="Gene3D" id="2.170.16.10">
    <property type="entry name" value="Hedgehog/Intein (Hint) domain"/>
    <property type="match status" value="1"/>
</dbReference>
<feature type="compositionally biased region" description="Low complexity" evidence="7">
    <location>
        <begin position="245"/>
        <end position="266"/>
    </location>
</feature>
<feature type="region of interest" description="Disordered" evidence="7">
    <location>
        <begin position="665"/>
        <end position="701"/>
    </location>
</feature>
<evidence type="ECO:0000313" key="9">
    <source>
        <dbReference type="EMBL" id="SSX18698.1"/>
    </source>
</evidence>